<evidence type="ECO:0000256" key="1">
    <source>
        <dbReference type="ARBA" id="ARBA00023125"/>
    </source>
</evidence>
<dbReference type="InterPro" id="IPR055370">
    <property type="entry name" value="Lsr2_DNA-bd"/>
</dbReference>
<dbReference type="OrthoDB" id="4113332at2"/>
<dbReference type="Gene3D" id="4.10.320.10">
    <property type="entry name" value="E3-binding domain"/>
    <property type="match status" value="1"/>
</dbReference>
<name>A0A3M0GPX2_9CORY</name>
<dbReference type="Proteomes" id="UP001518680">
    <property type="component" value="Unassembled WGS sequence"/>
</dbReference>
<dbReference type="InterPro" id="IPR036625">
    <property type="entry name" value="E3-bd_dom_sf"/>
</dbReference>
<evidence type="ECO:0000313" key="6">
    <source>
        <dbReference type="Proteomes" id="UP000270649"/>
    </source>
</evidence>
<dbReference type="GO" id="GO:0003677">
    <property type="term" value="F:DNA binding"/>
    <property type="evidence" value="ECO:0007669"/>
    <property type="project" value="UniProtKB-KW"/>
</dbReference>
<dbReference type="Proteomes" id="UP000270649">
    <property type="component" value="Unassembled WGS sequence"/>
</dbReference>
<evidence type="ECO:0000313" key="7">
    <source>
        <dbReference type="Proteomes" id="UP001518680"/>
    </source>
</evidence>
<feature type="domain" description="Lsr2 DNA-binding" evidence="3">
    <location>
        <begin position="68"/>
        <end position="102"/>
    </location>
</feature>
<dbReference type="AlphaFoldDB" id="A0A3M0GPX2"/>
<evidence type="ECO:0000313" key="5">
    <source>
        <dbReference type="EMBL" id="RMB57206.1"/>
    </source>
</evidence>
<keyword evidence="1" id="KW-0238">DNA-binding</keyword>
<dbReference type="Pfam" id="PF23359">
    <property type="entry name" value="Lsr2_DNA-bd"/>
    <property type="match status" value="1"/>
</dbReference>
<reference evidence="5 6" key="1">
    <citation type="submission" date="2018-10" db="EMBL/GenBank/DDBJ databases">
        <title>Corynebacterium macginleyi genome sequencing and assembly of the type strain and two clinical samples.</title>
        <authorList>
            <person name="Bernier A.-M."/>
            <person name="Bernard K."/>
        </authorList>
    </citation>
    <scope>NUCLEOTIDE SEQUENCE [LARGE SCALE GENOMIC DNA]</scope>
    <source>
        <strain evidence="5 6">NML 120205</strain>
    </source>
</reference>
<protein>
    <submittedName>
        <fullName evidence="5">Lsr2 family protein</fullName>
    </submittedName>
</protein>
<dbReference type="RefSeq" id="WP_121912174.1">
    <property type="nucleotide sequence ID" value="NZ_CP068292.1"/>
</dbReference>
<evidence type="ECO:0000259" key="3">
    <source>
        <dbReference type="Pfam" id="PF23359"/>
    </source>
</evidence>
<evidence type="ECO:0000313" key="4">
    <source>
        <dbReference type="EMBL" id="MBM0244189.1"/>
    </source>
</evidence>
<organism evidence="5 6">
    <name type="scientific">Corynebacterium macginleyi</name>
    <dbReference type="NCBI Taxonomy" id="38290"/>
    <lineage>
        <taxon>Bacteria</taxon>
        <taxon>Bacillati</taxon>
        <taxon>Actinomycetota</taxon>
        <taxon>Actinomycetes</taxon>
        <taxon>Mycobacteriales</taxon>
        <taxon>Corynebacteriaceae</taxon>
        <taxon>Corynebacterium</taxon>
    </lineage>
</organism>
<keyword evidence="7" id="KW-1185">Reference proteome</keyword>
<dbReference type="EMBL" id="REGC01000016">
    <property type="protein sequence ID" value="RMB57206.1"/>
    <property type="molecule type" value="Genomic_DNA"/>
</dbReference>
<reference evidence="4 7" key="2">
    <citation type="submission" date="2021-01" db="EMBL/GenBank/DDBJ databases">
        <title>Complete genome sequences of Corynebacterium macginleyi strains isolated from infectious keratitis.</title>
        <authorList>
            <person name="Sagerfors S."/>
            <person name="Poehlein A."/>
            <person name="Soderquist B."/>
            <person name="Bruggemann H."/>
        </authorList>
    </citation>
    <scope>NUCLEOTIDE SEQUENCE [LARGE SCALE GENOMIC DNA]</scope>
    <source>
        <strain evidence="4 7">12T220</strain>
    </source>
</reference>
<gene>
    <name evidence="5" type="ORF">D9543_09995</name>
    <name evidence="4" type="ORF">GWO63_007935</name>
</gene>
<dbReference type="InterPro" id="IPR042261">
    <property type="entry name" value="Lsr2-like_dimerization"/>
</dbReference>
<accession>A0A3M0GPX2</accession>
<dbReference type="EMBL" id="JAACBX020000002">
    <property type="protein sequence ID" value="MBM0244189.1"/>
    <property type="molecule type" value="Genomic_DNA"/>
</dbReference>
<proteinExistence type="predicted"/>
<feature type="domain" description="Lsr2 dimerization" evidence="2">
    <location>
        <begin position="1"/>
        <end position="59"/>
    </location>
</feature>
<dbReference type="GO" id="GO:0016746">
    <property type="term" value="F:acyltransferase activity"/>
    <property type="evidence" value="ECO:0007669"/>
    <property type="project" value="InterPro"/>
</dbReference>
<dbReference type="Gene3D" id="3.30.60.230">
    <property type="entry name" value="Lsr2, dimerization domain"/>
    <property type="match status" value="1"/>
</dbReference>
<sequence>MARREITQFYDDLDNELIGEGELEVVRFSVNGHSYLMDLSRENARRFHEAIAPFVEAAHATPDAESPQVDPRKVREWAQKQGHEVARRGKIPQNIIDAYNAAH</sequence>
<comment type="caution">
    <text evidence="5">The sequence shown here is derived from an EMBL/GenBank/DDBJ whole genome shotgun (WGS) entry which is preliminary data.</text>
</comment>
<dbReference type="InterPro" id="IPR024412">
    <property type="entry name" value="Lsr2_dim_dom"/>
</dbReference>
<dbReference type="Pfam" id="PF11774">
    <property type="entry name" value="Lsr2"/>
    <property type="match status" value="1"/>
</dbReference>
<dbReference type="GeneID" id="92747201"/>
<evidence type="ECO:0000259" key="2">
    <source>
        <dbReference type="Pfam" id="PF11774"/>
    </source>
</evidence>